<sequence length="385" mass="43135">MSSDEEFSEDSADVAEGEDEDEEQNDDDNEDNEDEEDEEDEDDDGDDEEEDHDEESSGAGVRHFSTSAAARNKDSENGEAVRKQLEIWDGLLEMRIKLQKPMTVCNLLPEASLFGNFIDAVPEETGETVEKAREDLRTLLGDLAGLQDLLAKNNPALSSKSAGEGDNEEIPSDSDDENEMDSQLPDNELADPGLTLDKIDALLEKRFRKMEPFRDSTLEKWSSKTRQFSVGMKKNFSAFDQSPVKQITQVMSDKQRLLQRTQTPRTVYRVLGSVGSACSPLDATVTGEKAGTTNTTQLNPEIFDDDDFYHVLLRELIERKTGDVSDPIELSRQQIQLVSWRRNSRVLSRNKPGMTFISRYSGNCNGEMSPLTRMRVKLPNGESAC</sequence>
<evidence type="ECO:0000256" key="1">
    <source>
        <dbReference type="SAM" id="MobiDB-lite"/>
    </source>
</evidence>
<evidence type="ECO:0000313" key="3">
    <source>
        <dbReference type="EMBL" id="OWA50078.1"/>
    </source>
</evidence>
<gene>
    <name evidence="3" type="ORF">BV898_14604</name>
</gene>
<dbReference type="Proteomes" id="UP000192578">
    <property type="component" value="Unassembled WGS sequence"/>
</dbReference>
<dbReference type="AlphaFoldDB" id="A0A9X6NCF7"/>
<name>A0A9X6NCF7_HYPEX</name>
<feature type="region of interest" description="Disordered" evidence="1">
    <location>
        <begin position="155"/>
        <end position="192"/>
    </location>
</feature>
<protein>
    <recommendedName>
        <fullName evidence="2">AATF leucine zipper-containing domain-containing protein</fullName>
    </recommendedName>
</protein>
<dbReference type="GO" id="GO:0006357">
    <property type="term" value="P:regulation of transcription by RNA polymerase II"/>
    <property type="evidence" value="ECO:0007669"/>
    <property type="project" value="TreeGrafter"/>
</dbReference>
<dbReference type="Pfam" id="PF13339">
    <property type="entry name" value="AATF-Che1"/>
    <property type="match status" value="1"/>
</dbReference>
<dbReference type="PANTHER" id="PTHR15565:SF0">
    <property type="entry name" value="PROTEIN AATF"/>
    <property type="match status" value="1"/>
</dbReference>
<keyword evidence="4" id="KW-1185">Reference proteome</keyword>
<proteinExistence type="predicted"/>
<organism evidence="3 4">
    <name type="scientific">Hypsibius exemplaris</name>
    <name type="common">Freshwater tardigrade</name>
    <dbReference type="NCBI Taxonomy" id="2072580"/>
    <lineage>
        <taxon>Eukaryota</taxon>
        <taxon>Metazoa</taxon>
        <taxon>Ecdysozoa</taxon>
        <taxon>Tardigrada</taxon>
        <taxon>Eutardigrada</taxon>
        <taxon>Parachela</taxon>
        <taxon>Hypsibioidea</taxon>
        <taxon>Hypsibiidae</taxon>
        <taxon>Hypsibius</taxon>
    </lineage>
</organism>
<feature type="compositionally biased region" description="Acidic residues" evidence="1">
    <location>
        <begin position="165"/>
        <end position="180"/>
    </location>
</feature>
<accession>A0A9X6NCF7</accession>
<feature type="domain" description="AATF leucine zipper-containing" evidence="2">
    <location>
        <begin position="74"/>
        <end position="224"/>
    </location>
</feature>
<feature type="compositionally biased region" description="Acidic residues" evidence="1">
    <location>
        <begin position="1"/>
        <end position="56"/>
    </location>
</feature>
<evidence type="ECO:0000313" key="4">
    <source>
        <dbReference type="Proteomes" id="UP000192578"/>
    </source>
</evidence>
<reference evidence="4" key="1">
    <citation type="submission" date="2017-01" db="EMBL/GenBank/DDBJ databases">
        <title>Comparative genomics of anhydrobiosis in the tardigrade Hypsibius dujardini.</title>
        <authorList>
            <person name="Yoshida Y."/>
            <person name="Koutsovoulos G."/>
            <person name="Laetsch D."/>
            <person name="Stevens L."/>
            <person name="Kumar S."/>
            <person name="Horikawa D."/>
            <person name="Ishino K."/>
            <person name="Komine S."/>
            <person name="Tomita M."/>
            <person name="Blaxter M."/>
            <person name="Arakawa K."/>
        </authorList>
    </citation>
    <scope>NUCLEOTIDE SEQUENCE [LARGE SCALE GENOMIC DNA]</scope>
    <source>
        <strain evidence="4">Z151</strain>
    </source>
</reference>
<dbReference type="OrthoDB" id="5783963at2759"/>
<dbReference type="GO" id="GO:0005730">
    <property type="term" value="C:nucleolus"/>
    <property type="evidence" value="ECO:0007669"/>
    <property type="project" value="TreeGrafter"/>
</dbReference>
<dbReference type="EMBL" id="MTYJ01000181">
    <property type="protein sequence ID" value="OWA50078.1"/>
    <property type="molecule type" value="Genomic_DNA"/>
</dbReference>
<dbReference type="InterPro" id="IPR039223">
    <property type="entry name" value="AATF/Bfr2"/>
</dbReference>
<comment type="caution">
    <text evidence="3">The sequence shown here is derived from an EMBL/GenBank/DDBJ whole genome shotgun (WGS) entry which is preliminary data.</text>
</comment>
<dbReference type="InterPro" id="IPR025160">
    <property type="entry name" value="AATF"/>
</dbReference>
<feature type="region of interest" description="Disordered" evidence="1">
    <location>
        <begin position="1"/>
        <end position="79"/>
    </location>
</feature>
<evidence type="ECO:0000259" key="2">
    <source>
        <dbReference type="Pfam" id="PF13339"/>
    </source>
</evidence>
<dbReference type="PANTHER" id="PTHR15565">
    <property type="entry name" value="AATF PROTEIN APOPTOSIS ANTAGONIZING TRANSCRIPTION FACTOR"/>
    <property type="match status" value="1"/>
</dbReference>